<evidence type="ECO:0000259" key="4">
    <source>
        <dbReference type="Pfam" id="PF07228"/>
    </source>
</evidence>
<feature type="domain" description="PPM-type phosphatase" evidence="4">
    <location>
        <begin position="529"/>
        <end position="727"/>
    </location>
</feature>
<feature type="transmembrane region" description="Helical" evidence="3">
    <location>
        <begin position="203"/>
        <end position="224"/>
    </location>
</feature>
<dbReference type="Pfam" id="PF07695">
    <property type="entry name" value="7TMR-DISM_7TM"/>
    <property type="match status" value="1"/>
</dbReference>
<dbReference type="EMBL" id="FONY01000018">
    <property type="protein sequence ID" value="SFF16366.1"/>
    <property type="molecule type" value="Genomic_DNA"/>
</dbReference>
<dbReference type="InterPro" id="IPR011623">
    <property type="entry name" value="7TMR_DISM_rcpt_extracell_dom1"/>
</dbReference>
<evidence type="ECO:0000256" key="1">
    <source>
        <dbReference type="ARBA" id="ARBA00022801"/>
    </source>
</evidence>
<dbReference type="Proteomes" id="UP000199513">
    <property type="component" value="Unassembled WGS sequence"/>
</dbReference>
<keyword evidence="3" id="KW-0812">Transmembrane</keyword>
<dbReference type="Gene3D" id="3.60.40.10">
    <property type="entry name" value="PPM-type phosphatase domain"/>
    <property type="match status" value="1"/>
</dbReference>
<accession>A0A1I2GHZ9</accession>
<feature type="transmembrane region" description="Helical" evidence="3">
    <location>
        <begin position="326"/>
        <end position="346"/>
    </location>
</feature>
<dbReference type="InterPro" id="IPR052016">
    <property type="entry name" value="Bact_Sigma-Reg"/>
</dbReference>
<keyword evidence="7" id="KW-1185">Reference proteome</keyword>
<proteinExistence type="predicted"/>
<keyword evidence="1" id="KW-0378">Hydrolase</keyword>
<feature type="coiled-coil region" evidence="2">
    <location>
        <begin position="402"/>
        <end position="472"/>
    </location>
</feature>
<name>A0A1I2GHZ9_9BACT</name>
<reference evidence="6 7" key="1">
    <citation type="submission" date="2016-10" db="EMBL/GenBank/DDBJ databases">
        <authorList>
            <person name="de Groot N.N."/>
        </authorList>
    </citation>
    <scope>NUCLEOTIDE SEQUENCE [LARGE SCALE GENOMIC DNA]</scope>
    <source>
        <strain>GEY</strain>
        <strain evidence="7">DSM 9560</strain>
    </source>
</reference>
<feature type="transmembrane region" description="Helical" evidence="3">
    <location>
        <begin position="299"/>
        <end position="320"/>
    </location>
</feature>
<evidence type="ECO:0000256" key="2">
    <source>
        <dbReference type="SAM" id="Coils"/>
    </source>
</evidence>
<protein>
    <submittedName>
        <fullName evidence="6">Serine phosphatase RsbU, regulator of sigma subunit</fullName>
    </submittedName>
</protein>
<keyword evidence="2" id="KW-0175">Coiled coil</keyword>
<keyword evidence="3" id="KW-1133">Transmembrane helix</keyword>
<organism evidence="6 7">
    <name type="scientific">Thermoflexibacter ruber</name>
    <dbReference type="NCBI Taxonomy" id="1003"/>
    <lineage>
        <taxon>Bacteria</taxon>
        <taxon>Pseudomonadati</taxon>
        <taxon>Bacteroidota</taxon>
        <taxon>Cytophagia</taxon>
        <taxon>Cytophagales</taxon>
        <taxon>Thermoflexibacteraceae</taxon>
        <taxon>Thermoflexibacter</taxon>
    </lineage>
</organism>
<dbReference type="InterPro" id="IPR001932">
    <property type="entry name" value="PPM-type_phosphatase-like_dom"/>
</dbReference>
<gene>
    <name evidence="6" type="ORF">SAMN04488541_101850</name>
</gene>
<evidence type="ECO:0000256" key="3">
    <source>
        <dbReference type="SAM" id="Phobius"/>
    </source>
</evidence>
<dbReference type="AlphaFoldDB" id="A0A1I2GHZ9"/>
<evidence type="ECO:0000313" key="7">
    <source>
        <dbReference type="Proteomes" id="UP000199513"/>
    </source>
</evidence>
<dbReference type="InterPro" id="IPR036457">
    <property type="entry name" value="PPM-type-like_dom_sf"/>
</dbReference>
<feature type="domain" description="7TM-DISM receptor extracellular" evidence="5">
    <location>
        <begin position="203"/>
        <end position="399"/>
    </location>
</feature>
<dbReference type="Pfam" id="PF07228">
    <property type="entry name" value="SpoIIE"/>
    <property type="match status" value="1"/>
</dbReference>
<keyword evidence="3" id="KW-0472">Membrane</keyword>
<dbReference type="RefSeq" id="WP_091545200.1">
    <property type="nucleotide sequence ID" value="NZ_FONY01000018.1"/>
</dbReference>
<dbReference type="STRING" id="1003.SAMN04488541_101850"/>
<dbReference type="GO" id="GO:0016791">
    <property type="term" value="F:phosphatase activity"/>
    <property type="evidence" value="ECO:0007669"/>
    <property type="project" value="TreeGrafter"/>
</dbReference>
<sequence>MSLSQSLFFIGLFILVGFSSCQPVLLSKPKAIKGVLDLSQWEFEQGGIIDINGECRLYWQHLLMPNQESEDFVFHTIPSKWNGLRWKDAILEAKGYATYRLHIYLNPKYKNKRLAFKIGYINTAYNFFLQNEKLGGVGKVATQEENHIPNINPQFYAFEVRQDTLDLLIQVANYQDRYGGLTGTFKIGLENQIIGQHQAKTNYLFFVLGILVVMGLYHLSLYFFRKKNKAALYFGLLCFTISLRMLVTDEFVITDFYEDTSFQLSSKISYLTFYLGLLCAAYFFHAVYPQDFSLKVCQVVKWVAFAYSIVTLSREIVFYSKFLTGFQVFTLVFLAYTLYFTVRIVFLRREGSITFLVGVVCIIAATVNDLLHANEVINTFIAIPLGLLAFIFSQTLLLSSLFSKAFQKVEDLSEEMRQINNNLEDIVKQRTDELGSANSELAITNEKLNQVLEETQQTLEIVNEQRAKLAETNREITSSLNYAQRIQQSILPNISLMQRVLPESFVFFRPRDIVSGDFYWFAEIPEQAKIVLAAIDCTGHGVPGAFMTMISHQLLDEIVIEKKITEADQILNSLHRAVRRVMRQEETSSREGMDLSLVVIDKINRKMEFAGAKNPIIYLQEGKLHHLKGDRISIGGERQEQEHLFNKHLIDLSLPTTFYIFSDGYQDQFGGKIQRKFMLSQMKQVFLEIYQAPADFQKQYIEQKLKTWIEEGNESQTDDILVIGVKVL</sequence>
<feature type="transmembrane region" description="Helical" evidence="3">
    <location>
        <begin position="231"/>
        <end position="248"/>
    </location>
</feature>
<evidence type="ECO:0000313" key="6">
    <source>
        <dbReference type="EMBL" id="SFF16366.1"/>
    </source>
</evidence>
<feature type="transmembrane region" description="Helical" evidence="3">
    <location>
        <begin position="377"/>
        <end position="398"/>
    </location>
</feature>
<dbReference type="OrthoDB" id="9811889at2"/>
<dbReference type="PANTHER" id="PTHR43156:SF9">
    <property type="entry name" value="HAMP DOMAIN-CONTAINING PROTEIN"/>
    <property type="match status" value="1"/>
</dbReference>
<feature type="transmembrane region" description="Helical" evidence="3">
    <location>
        <begin position="268"/>
        <end position="287"/>
    </location>
</feature>
<evidence type="ECO:0000259" key="5">
    <source>
        <dbReference type="Pfam" id="PF07695"/>
    </source>
</evidence>
<dbReference type="PANTHER" id="PTHR43156">
    <property type="entry name" value="STAGE II SPORULATION PROTEIN E-RELATED"/>
    <property type="match status" value="1"/>
</dbReference>